<dbReference type="AlphaFoldDB" id="A0A699XIG4"/>
<dbReference type="InterPro" id="IPR037219">
    <property type="entry name" value="Peptidase_M41-like"/>
</dbReference>
<feature type="non-terminal residue" evidence="9">
    <location>
        <position position="1"/>
    </location>
</feature>
<evidence type="ECO:0000256" key="2">
    <source>
        <dbReference type="ARBA" id="ARBA00022723"/>
    </source>
</evidence>
<evidence type="ECO:0000313" key="9">
    <source>
        <dbReference type="EMBL" id="GFD57798.1"/>
    </source>
</evidence>
<keyword evidence="6" id="KW-0482">Metalloprotease</keyword>
<dbReference type="Gene3D" id="1.20.58.760">
    <property type="entry name" value="Peptidase M41"/>
    <property type="match status" value="1"/>
</dbReference>
<dbReference type="GO" id="GO:0034982">
    <property type="term" value="P:mitochondrial protein processing"/>
    <property type="evidence" value="ECO:0007669"/>
    <property type="project" value="TreeGrafter"/>
</dbReference>
<evidence type="ECO:0000256" key="7">
    <source>
        <dbReference type="SAM" id="MobiDB-lite"/>
    </source>
</evidence>
<dbReference type="PANTHER" id="PTHR43655:SF2">
    <property type="entry name" value="AFG3 LIKE MATRIX AAA PEPTIDASE SUBUNIT 2, ISOFORM A"/>
    <property type="match status" value="1"/>
</dbReference>
<accession>A0A699XIG4</accession>
<evidence type="ECO:0000256" key="3">
    <source>
        <dbReference type="ARBA" id="ARBA00022741"/>
    </source>
</evidence>
<feature type="compositionally biased region" description="Basic and acidic residues" evidence="7">
    <location>
        <begin position="75"/>
        <end position="86"/>
    </location>
</feature>
<evidence type="ECO:0000256" key="6">
    <source>
        <dbReference type="ARBA" id="ARBA00023049"/>
    </source>
</evidence>
<feature type="domain" description="Peptidase M41" evidence="8">
    <location>
        <begin position="2"/>
        <end position="57"/>
    </location>
</feature>
<dbReference type="GO" id="GO:0005745">
    <property type="term" value="C:m-AAA complex"/>
    <property type="evidence" value="ECO:0007669"/>
    <property type="project" value="TreeGrafter"/>
</dbReference>
<dbReference type="GO" id="GO:0046872">
    <property type="term" value="F:metal ion binding"/>
    <property type="evidence" value="ECO:0007669"/>
    <property type="project" value="UniProtKB-KW"/>
</dbReference>
<dbReference type="GO" id="GO:0004176">
    <property type="term" value="F:ATP-dependent peptidase activity"/>
    <property type="evidence" value="ECO:0007669"/>
    <property type="project" value="InterPro"/>
</dbReference>
<dbReference type="SUPFAM" id="SSF140990">
    <property type="entry name" value="FtsH protease domain-like"/>
    <property type="match status" value="1"/>
</dbReference>
<dbReference type="InterPro" id="IPR050928">
    <property type="entry name" value="ATP-dep_Zn_Metalloprotease"/>
</dbReference>
<evidence type="ECO:0000256" key="1">
    <source>
        <dbReference type="ARBA" id="ARBA00001947"/>
    </source>
</evidence>
<evidence type="ECO:0000259" key="8">
    <source>
        <dbReference type="Pfam" id="PF01434"/>
    </source>
</evidence>
<feature type="non-terminal residue" evidence="9">
    <location>
        <position position="86"/>
    </location>
</feature>
<dbReference type="Pfam" id="PF01434">
    <property type="entry name" value="Peptidase_M41"/>
    <property type="match status" value="1"/>
</dbReference>
<feature type="region of interest" description="Disordered" evidence="7">
    <location>
        <begin position="60"/>
        <end position="86"/>
    </location>
</feature>
<reference evidence="9" key="1">
    <citation type="journal article" date="2019" name="Sci. Rep.">
        <title>Draft genome of Tanacetum cinerariifolium, the natural source of mosquito coil.</title>
        <authorList>
            <person name="Yamashiro T."/>
            <person name="Shiraishi A."/>
            <person name="Satake H."/>
            <person name="Nakayama K."/>
        </authorList>
    </citation>
    <scope>NUCLEOTIDE SEQUENCE</scope>
</reference>
<keyword evidence="6" id="KW-0378">Hydrolase</keyword>
<comment type="cofactor">
    <cofactor evidence="1">
        <name>Zn(2+)</name>
        <dbReference type="ChEBI" id="CHEBI:29105"/>
    </cofactor>
</comment>
<keyword evidence="3" id="KW-0547">Nucleotide-binding</keyword>
<evidence type="ECO:0000256" key="4">
    <source>
        <dbReference type="ARBA" id="ARBA00022833"/>
    </source>
</evidence>
<keyword evidence="2" id="KW-0479">Metal-binding</keyword>
<keyword evidence="6" id="KW-0645">Protease</keyword>
<evidence type="ECO:0000256" key="5">
    <source>
        <dbReference type="ARBA" id="ARBA00022840"/>
    </source>
</evidence>
<gene>
    <name evidence="9" type="ORF">Tci_929767</name>
</gene>
<protein>
    <submittedName>
        <fullName evidence="9">Mitochondrial respiratory chain complexes assembly protein yta12</fullName>
    </submittedName>
</protein>
<name>A0A699XIG4_TANCI</name>
<dbReference type="GO" id="GO:0004222">
    <property type="term" value="F:metalloendopeptidase activity"/>
    <property type="evidence" value="ECO:0007669"/>
    <property type="project" value="InterPro"/>
</dbReference>
<sequence length="86" mass="9909">PYSEATSQMIDEEVRTIIDNAYTRTKELLTERRHELEVIAKELLEKEVLLQDDLERLVGKRPYGGQTNYQAHMAGTDRSETASEVK</sequence>
<dbReference type="PANTHER" id="PTHR43655">
    <property type="entry name" value="ATP-DEPENDENT PROTEASE"/>
    <property type="match status" value="1"/>
</dbReference>
<proteinExistence type="predicted"/>
<dbReference type="EMBL" id="BKCJ011845101">
    <property type="protein sequence ID" value="GFD57798.1"/>
    <property type="molecule type" value="Genomic_DNA"/>
</dbReference>
<dbReference type="GO" id="GO:0005524">
    <property type="term" value="F:ATP binding"/>
    <property type="evidence" value="ECO:0007669"/>
    <property type="project" value="UniProtKB-KW"/>
</dbReference>
<dbReference type="InterPro" id="IPR000642">
    <property type="entry name" value="Peptidase_M41"/>
</dbReference>
<keyword evidence="4" id="KW-0862">Zinc</keyword>
<organism evidence="9">
    <name type="scientific">Tanacetum cinerariifolium</name>
    <name type="common">Dalmatian daisy</name>
    <name type="synonym">Chrysanthemum cinerariifolium</name>
    <dbReference type="NCBI Taxonomy" id="118510"/>
    <lineage>
        <taxon>Eukaryota</taxon>
        <taxon>Viridiplantae</taxon>
        <taxon>Streptophyta</taxon>
        <taxon>Embryophyta</taxon>
        <taxon>Tracheophyta</taxon>
        <taxon>Spermatophyta</taxon>
        <taxon>Magnoliopsida</taxon>
        <taxon>eudicotyledons</taxon>
        <taxon>Gunneridae</taxon>
        <taxon>Pentapetalae</taxon>
        <taxon>asterids</taxon>
        <taxon>campanulids</taxon>
        <taxon>Asterales</taxon>
        <taxon>Asteraceae</taxon>
        <taxon>Asteroideae</taxon>
        <taxon>Anthemideae</taxon>
        <taxon>Anthemidinae</taxon>
        <taxon>Tanacetum</taxon>
    </lineage>
</organism>
<keyword evidence="5" id="KW-0067">ATP-binding</keyword>
<comment type="caution">
    <text evidence="9">The sequence shown here is derived from an EMBL/GenBank/DDBJ whole genome shotgun (WGS) entry which is preliminary data.</text>
</comment>